<dbReference type="InterPro" id="IPR053864">
    <property type="entry name" value="DUF6933"/>
</dbReference>
<reference evidence="2 3" key="1">
    <citation type="submission" date="2023-10" db="EMBL/GenBank/DDBJ databases">
        <title>Two novel species belonging to the OM43/NOR5 clade.</title>
        <authorList>
            <person name="Park M."/>
        </authorList>
    </citation>
    <scope>NUCLEOTIDE SEQUENCE [LARGE SCALE GENOMIC DNA]</scope>
    <source>
        <strain evidence="2 3">IMCC43200</strain>
    </source>
</reference>
<accession>A0ABZ0I1A2</accession>
<name>A0ABZ0I1A2_9GAMM</name>
<dbReference type="Pfam" id="PF22016">
    <property type="entry name" value="DUF6933"/>
    <property type="match status" value="1"/>
</dbReference>
<proteinExistence type="predicted"/>
<evidence type="ECO:0000313" key="2">
    <source>
        <dbReference type="EMBL" id="WOJ92930.1"/>
    </source>
</evidence>
<organism evidence="2 3">
    <name type="scientific">Congregibacter variabilis</name>
    <dbReference type="NCBI Taxonomy" id="3081200"/>
    <lineage>
        <taxon>Bacteria</taxon>
        <taxon>Pseudomonadati</taxon>
        <taxon>Pseudomonadota</taxon>
        <taxon>Gammaproteobacteria</taxon>
        <taxon>Cellvibrionales</taxon>
        <taxon>Halieaceae</taxon>
        <taxon>Congregibacter</taxon>
    </lineage>
</organism>
<dbReference type="Proteomes" id="UP001626537">
    <property type="component" value="Chromosome"/>
</dbReference>
<gene>
    <name evidence="2" type="ORF">R0135_14205</name>
</gene>
<keyword evidence="3" id="KW-1185">Reference proteome</keyword>
<sequence length="184" mass="20384">MITIHCTKKLLSRLPVGVGEQLRSEYSNYFAANDATPTRLSGWHGHLVTLQRRQCVLLVHDTTRFPVFIPALKKDDFAIFDHHFSDSFMNTLLKTGAEDELMEAAIAQLAPLMIETTVNRSVLGTLNQMVQHIQFAVEDGDVTISEITGYRIGAWLADTPWSAKGVKGAIWAADEMADLLLAGD</sequence>
<feature type="domain" description="DUF6933" evidence="1">
    <location>
        <begin position="3"/>
        <end position="174"/>
    </location>
</feature>
<evidence type="ECO:0000259" key="1">
    <source>
        <dbReference type="Pfam" id="PF22016"/>
    </source>
</evidence>
<dbReference type="EMBL" id="CP136864">
    <property type="protein sequence ID" value="WOJ92930.1"/>
    <property type="molecule type" value="Genomic_DNA"/>
</dbReference>
<protein>
    <recommendedName>
        <fullName evidence="1">DUF6933 domain-containing protein</fullName>
    </recommendedName>
</protein>
<evidence type="ECO:0000313" key="3">
    <source>
        <dbReference type="Proteomes" id="UP001626537"/>
    </source>
</evidence>
<dbReference type="RefSeq" id="WP_407347588.1">
    <property type="nucleotide sequence ID" value="NZ_CP136864.1"/>
</dbReference>